<gene>
    <name evidence="1" type="ORF">R5W23_000840</name>
</gene>
<name>A0ABU5EWW4_9BACT</name>
<sequence>MYGLTIVTPAAAPVTAAELRDRLRINGTAEDGDLTEFLASAVERFEDDTGRPVLTTGYRQDLAQWPAGGLIVLGRGGVTAVTAVKRYLADGSTETLAADQWRADLLTPPARVQLAAVPARVTTAAGIAVSPVGCVEFTAGWANAAAVPKQVLTALKLLAGHWYENREAHTEKKLAELPDGWARVVSRYKLGLSGSWGQ</sequence>
<protein>
    <submittedName>
        <fullName evidence="1">Head-tail connector protein</fullName>
    </submittedName>
</protein>
<dbReference type="EMBL" id="JAXBLV010000013">
    <property type="protein sequence ID" value="MDY3558119.1"/>
    <property type="molecule type" value="Genomic_DNA"/>
</dbReference>
<comment type="caution">
    <text evidence="1">The sequence shown here is derived from an EMBL/GenBank/DDBJ whole genome shotgun (WGS) entry which is preliminary data.</text>
</comment>
<evidence type="ECO:0000313" key="2">
    <source>
        <dbReference type="Proteomes" id="UP001272242"/>
    </source>
</evidence>
<accession>A0ABU5EWW4</accession>
<dbReference type="RefSeq" id="WP_320685088.1">
    <property type="nucleotide sequence ID" value="NZ_JAXBLV010000013.1"/>
</dbReference>
<proteinExistence type="predicted"/>
<dbReference type="NCBIfam" id="TIGR02215">
    <property type="entry name" value="phage_chp_gp8"/>
    <property type="match status" value="1"/>
</dbReference>
<dbReference type="NCBIfam" id="TIGR01560">
    <property type="entry name" value="put_DNA_pack"/>
    <property type="match status" value="1"/>
</dbReference>
<dbReference type="Proteomes" id="UP001272242">
    <property type="component" value="Unassembled WGS sequence"/>
</dbReference>
<dbReference type="InterPro" id="IPR011738">
    <property type="entry name" value="Phage_CHP"/>
</dbReference>
<reference evidence="2" key="1">
    <citation type="journal article" date="2023" name="Mar. Drugs">
        <title>Gemmata algarum, a Novel Planctomycete Isolated from an Algal Mat, Displays Antimicrobial Activity.</title>
        <authorList>
            <person name="Kumar G."/>
            <person name="Kallscheuer N."/>
            <person name="Kashif M."/>
            <person name="Ahamad S."/>
            <person name="Jagadeeshwari U."/>
            <person name="Pannikurungottu S."/>
            <person name="Haufschild T."/>
            <person name="Kabuu M."/>
            <person name="Sasikala C."/>
            <person name="Jogler C."/>
            <person name="Ramana C."/>
        </authorList>
    </citation>
    <scope>NUCLEOTIDE SEQUENCE [LARGE SCALE GENOMIC DNA]</scope>
    <source>
        <strain evidence="2">JC673</strain>
    </source>
</reference>
<dbReference type="InterPro" id="IPR006450">
    <property type="entry name" value="Phage_HK97_gp6-like"/>
</dbReference>
<evidence type="ECO:0000313" key="1">
    <source>
        <dbReference type="EMBL" id="MDY3558119.1"/>
    </source>
</evidence>
<organism evidence="1 2">
    <name type="scientific">Gemmata algarum</name>
    <dbReference type="NCBI Taxonomy" id="2975278"/>
    <lineage>
        <taxon>Bacteria</taxon>
        <taxon>Pseudomonadati</taxon>
        <taxon>Planctomycetota</taxon>
        <taxon>Planctomycetia</taxon>
        <taxon>Gemmatales</taxon>
        <taxon>Gemmataceae</taxon>
        <taxon>Gemmata</taxon>
    </lineage>
</organism>
<keyword evidence="2" id="KW-1185">Reference proteome</keyword>
<dbReference type="CDD" id="cd08054">
    <property type="entry name" value="gp6"/>
    <property type="match status" value="1"/>
</dbReference>
<dbReference type="Gene3D" id="1.10.3230.30">
    <property type="entry name" value="Phage gp6-like head-tail connector protein"/>
    <property type="match status" value="1"/>
</dbReference>